<dbReference type="RefSeq" id="WP_183548165.1">
    <property type="nucleotide sequence ID" value="NZ_BMQT01000010.1"/>
</dbReference>
<evidence type="ECO:0000313" key="2">
    <source>
        <dbReference type="Proteomes" id="UP000577707"/>
    </source>
</evidence>
<name>A0A7W5A720_9ACTN</name>
<dbReference type="Proteomes" id="UP000577707">
    <property type="component" value="Unassembled WGS sequence"/>
</dbReference>
<evidence type="ECO:0000313" key="1">
    <source>
        <dbReference type="EMBL" id="MBB3090787.1"/>
    </source>
</evidence>
<sequence>MSAIKSHVMTWAANLLECLPNVELHGFDIEADYVPALNAKTKKLQMVPAVTLSVRPAGYDAAKVLAESLSLHESDPSVKEDGLGLFAWHTWQGWVPEASTEVAVRVEITTTERLWLAEEVA</sequence>
<gene>
    <name evidence="1" type="ORF">FHS12_003749</name>
</gene>
<proteinExistence type="predicted"/>
<reference evidence="1 2" key="1">
    <citation type="submission" date="2020-08" db="EMBL/GenBank/DDBJ databases">
        <title>Genomic Encyclopedia of Type Strains, Phase III (KMG-III): the genomes of soil and plant-associated and newly described type strains.</title>
        <authorList>
            <person name="Whitman W."/>
        </authorList>
    </citation>
    <scope>NUCLEOTIDE SEQUENCE [LARGE SCALE GENOMIC DNA]</scope>
    <source>
        <strain evidence="1 2">CECT 3302</strain>
    </source>
</reference>
<dbReference type="EMBL" id="JACHXG010000008">
    <property type="protein sequence ID" value="MBB3090787.1"/>
    <property type="molecule type" value="Genomic_DNA"/>
</dbReference>
<comment type="caution">
    <text evidence="1">The sequence shown here is derived from an EMBL/GenBank/DDBJ whole genome shotgun (WGS) entry which is preliminary data.</text>
</comment>
<organism evidence="1 2">
    <name type="scientific">Nocardioides albus</name>
    <dbReference type="NCBI Taxonomy" id="1841"/>
    <lineage>
        <taxon>Bacteria</taxon>
        <taxon>Bacillati</taxon>
        <taxon>Actinomycetota</taxon>
        <taxon>Actinomycetes</taxon>
        <taxon>Propionibacteriales</taxon>
        <taxon>Nocardioidaceae</taxon>
        <taxon>Nocardioides</taxon>
    </lineage>
</organism>
<protein>
    <submittedName>
        <fullName evidence="1">Uncharacterized protein</fullName>
    </submittedName>
</protein>
<dbReference type="AlphaFoldDB" id="A0A7W5A720"/>
<keyword evidence="2" id="KW-1185">Reference proteome</keyword>
<accession>A0A7W5A720</accession>